<dbReference type="EMBL" id="VSSQ01033709">
    <property type="protein sequence ID" value="MPM85386.1"/>
    <property type="molecule type" value="Genomic_DNA"/>
</dbReference>
<dbReference type="AlphaFoldDB" id="A0A645D7P6"/>
<name>A0A645D7P6_9ZZZZ</name>
<proteinExistence type="predicted"/>
<accession>A0A645D7P6</accession>
<sequence>MMKIVRLIELMLDEDQKNSSIKTEKIKSFSFIENLLQVMIVKVIYIQLHYQENLLILF</sequence>
<gene>
    <name evidence="1" type="ORF">SDC9_132466</name>
</gene>
<reference evidence="1" key="1">
    <citation type="submission" date="2019-08" db="EMBL/GenBank/DDBJ databases">
        <authorList>
            <person name="Kucharzyk K."/>
            <person name="Murdoch R.W."/>
            <person name="Higgins S."/>
            <person name="Loffler F."/>
        </authorList>
    </citation>
    <scope>NUCLEOTIDE SEQUENCE</scope>
</reference>
<evidence type="ECO:0000313" key="1">
    <source>
        <dbReference type="EMBL" id="MPM85386.1"/>
    </source>
</evidence>
<protein>
    <submittedName>
        <fullName evidence="1">Uncharacterized protein</fullName>
    </submittedName>
</protein>
<comment type="caution">
    <text evidence="1">The sequence shown here is derived from an EMBL/GenBank/DDBJ whole genome shotgun (WGS) entry which is preliminary data.</text>
</comment>
<organism evidence="1">
    <name type="scientific">bioreactor metagenome</name>
    <dbReference type="NCBI Taxonomy" id="1076179"/>
    <lineage>
        <taxon>unclassified sequences</taxon>
        <taxon>metagenomes</taxon>
        <taxon>ecological metagenomes</taxon>
    </lineage>
</organism>